<name>A0A226DQ14_FOLCA</name>
<feature type="transmembrane region" description="Helical" evidence="1">
    <location>
        <begin position="178"/>
        <end position="196"/>
    </location>
</feature>
<reference evidence="2 3" key="1">
    <citation type="submission" date="2015-12" db="EMBL/GenBank/DDBJ databases">
        <title>The genome of Folsomia candida.</title>
        <authorList>
            <person name="Faddeeva A."/>
            <person name="Derks M.F."/>
            <person name="Anvar Y."/>
            <person name="Smit S."/>
            <person name="Van Straalen N."/>
            <person name="Roelofs D."/>
        </authorList>
    </citation>
    <scope>NUCLEOTIDE SEQUENCE [LARGE SCALE GENOMIC DNA]</scope>
    <source>
        <strain evidence="2 3">VU population</strain>
        <tissue evidence="2">Whole body</tissue>
    </source>
</reference>
<evidence type="ECO:0000313" key="3">
    <source>
        <dbReference type="Proteomes" id="UP000198287"/>
    </source>
</evidence>
<sequence>MRGYLGGVENLVVVWYWLSMRLKLPYGVKSSRAPLVVQRCTLFTTYFITWNPKLRRAIALDKQWNMRAFQGLNIFAASIILPSLLVRCVQLSNSPKGVDDQLTLYLTYLICFILPSYLCYARILMRPEGSRKLIHGFEIMFTLEETLEEMLPDNDHKYGAKVDSAIEKMSRVSRLLRFLLEGVSPLLVTIFAISPWNPLYTLLRAIHNFELYGPLVSLSIQAVLGFFSATGVTLMFETLDLCLILMGYSIGCLYLWTMFLVPITGKDLSYKLRPGLGFFSAVKMYKMLHVMTILEEELFREFVNPCLHHFTAVSLSTYGLFTLLAQISNDAETAGMLSKLFISRMTRMHGTDKYRRAVLRSMLPNAISLEFLKSVDTMKNGLEMNYFLNYIDRVSNITATLLVAG</sequence>
<feature type="transmembrane region" description="Helical" evidence="1">
    <location>
        <begin position="243"/>
        <end position="263"/>
    </location>
</feature>
<protein>
    <recommendedName>
        <fullName evidence="4">Odorant receptor</fullName>
    </recommendedName>
</protein>
<evidence type="ECO:0008006" key="4">
    <source>
        <dbReference type="Google" id="ProtNLM"/>
    </source>
</evidence>
<dbReference type="EMBL" id="LNIX01000013">
    <property type="protein sequence ID" value="OXA47303.1"/>
    <property type="molecule type" value="Genomic_DNA"/>
</dbReference>
<accession>A0A226DQ14</accession>
<keyword evidence="1" id="KW-1133">Transmembrane helix</keyword>
<comment type="caution">
    <text evidence="2">The sequence shown here is derived from an EMBL/GenBank/DDBJ whole genome shotgun (WGS) entry which is preliminary data.</text>
</comment>
<gene>
    <name evidence="2" type="ORF">Fcan01_17577</name>
</gene>
<proteinExistence type="predicted"/>
<dbReference type="AlphaFoldDB" id="A0A226DQ14"/>
<feature type="transmembrane region" description="Helical" evidence="1">
    <location>
        <begin position="64"/>
        <end position="85"/>
    </location>
</feature>
<keyword evidence="3" id="KW-1185">Reference proteome</keyword>
<feature type="transmembrane region" description="Helical" evidence="1">
    <location>
        <begin position="216"/>
        <end position="236"/>
    </location>
</feature>
<keyword evidence="1" id="KW-0472">Membrane</keyword>
<dbReference type="Proteomes" id="UP000198287">
    <property type="component" value="Unassembled WGS sequence"/>
</dbReference>
<evidence type="ECO:0000313" key="2">
    <source>
        <dbReference type="EMBL" id="OXA47303.1"/>
    </source>
</evidence>
<organism evidence="2 3">
    <name type="scientific">Folsomia candida</name>
    <name type="common">Springtail</name>
    <dbReference type="NCBI Taxonomy" id="158441"/>
    <lineage>
        <taxon>Eukaryota</taxon>
        <taxon>Metazoa</taxon>
        <taxon>Ecdysozoa</taxon>
        <taxon>Arthropoda</taxon>
        <taxon>Hexapoda</taxon>
        <taxon>Collembola</taxon>
        <taxon>Entomobryomorpha</taxon>
        <taxon>Isotomoidea</taxon>
        <taxon>Isotomidae</taxon>
        <taxon>Proisotominae</taxon>
        <taxon>Folsomia</taxon>
    </lineage>
</organism>
<feature type="transmembrane region" description="Helical" evidence="1">
    <location>
        <begin position="105"/>
        <end position="125"/>
    </location>
</feature>
<evidence type="ECO:0000256" key="1">
    <source>
        <dbReference type="SAM" id="Phobius"/>
    </source>
</evidence>
<keyword evidence="1" id="KW-0812">Transmembrane</keyword>